<dbReference type="GO" id="GO:0004362">
    <property type="term" value="F:glutathione-disulfide reductase (NADPH) activity"/>
    <property type="evidence" value="ECO:0007669"/>
    <property type="project" value="TreeGrafter"/>
</dbReference>
<evidence type="ECO:0000256" key="6">
    <source>
        <dbReference type="ARBA" id="ARBA00023284"/>
    </source>
</evidence>
<evidence type="ECO:0000259" key="12">
    <source>
        <dbReference type="Pfam" id="PF07992"/>
    </source>
</evidence>
<dbReference type="GO" id="GO:0050660">
    <property type="term" value="F:flavin adenine dinucleotide binding"/>
    <property type="evidence" value="ECO:0007669"/>
    <property type="project" value="InterPro"/>
</dbReference>
<feature type="domain" description="FAD/NAD(P)-binding" evidence="12">
    <location>
        <begin position="4"/>
        <end position="317"/>
    </location>
</feature>
<evidence type="ECO:0000313" key="14">
    <source>
        <dbReference type="Proteomes" id="UP000269708"/>
    </source>
</evidence>
<evidence type="ECO:0000259" key="11">
    <source>
        <dbReference type="Pfam" id="PF02852"/>
    </source>
</evidence>
<comment type="similarity">
    <text evidence="1 10">Belongs to the class-I pyridine nucleotide-disulfide oxidoreductase family.</text>
</comment>
<evidence type="ECO:0000256" key="3">
    <source>
        <dbReference type="ARBA" id="ARBA00022827"/>
    </source>
</evidence>
<dbReference type="PANTHER" id="PTHR42737:SF2">
    <property type="entry name" value="GLUTATHIONE REDUCTASE"/>
    <property type="match status" value="1"/>
</dbReference>
<proteinExistence type="inferred from homology"/>
<feature type="binding site" evidence="8">
    <location>
        <begin position="173"/>
        <end position="180"/>
    </location>
    <ligand>
        <name>NAD(+)</name>
        <dbReference type="ChEBI" id="CHEBI:57540"/>
    </ligand>
</feature>
<dbReference type="PIRSF" id="PIRSF000350">
    <property type="entry name" value="Mercury_reductase_MerA"/>
    <property type="match status" value="1"/>
</dbReference>
<dbReference type="InterPro" id="IPR036188">
    <property type="entry name" value="FAD/NAD-bd_sf"/>
</dbReference>
<feature type="disulfide bond" description="Redox-active" evidence="9">
    <location>
        <begin position="41"/>
        <end position="46"/>
    </location>
</feature>
<dbReference type="InterPro" id="IPR016156">
    <property type="entry name" value="FAD/NAD-linked_Rdtase_dimer_sf"/>
</dbReference>
<keyword evidence="14" id="KW-1185">Reference proteome</keyword>
<dbReference type="PRINTS" id="PR00411">
    <property type="entry name" value="PNDRDTASEI"/>
</dbReference>
<reference evidence="13 14" key="1">
    <citation type="submission" date="2018-11" db="EMBL/GenBank/DDBJ databases">
        <title>Genomic Encyclopedia of Type Strains, Phase IV (KMG-IV): sequencing the most valuable type-strain genomes for metagenomic binning, comparative biology and taxonomic classification.</title>
        <authorList>
            <person name="Goeker M."/>
        </authorList>
    </citation>
    <scope>NUCLEOTIDE SEQUENCE [LARGE SCALE GENOMIC DNA]</scope>
    <source>
        <strain evidence="13 14">DSM 25623</strain>
    </source>
</reference>
<dbReference type="Proteomes" id="UP000269708">
    <property type="component" value="Unassembled WGS sequence"/>
</dbReference>
<keyword evidence="2 10" id="KW-0285">Flavoprotein</keyword>
<dbReference type="Pfam" id="PF02852">
    <property type="entry name" value="Pyr_redox_dim"/>
    <property type="match status" value="1"/>
</dbReference>
<evidence type="ECO:0000256" key="7">
    <source>
        <dbReference type="PIRSR" id="PIRSR000350-2"/>
    </source>
</evidence>
<dbReference type="GO" id="GO:0034599">
    <property type="term" value="P:cellular response to oxidative stress"/>
    <property type="evidence" value="ECO:0007669"/>
    <property type="project" value="TreeGrafter"/>
</dbReference>
<dbReference type="Pfam" id="PF07992">
    <property type="entry name" value="Pyr_redox_2"/>
    <property type="match status" value="1"/>
</dbReference>
<feature type="binding site" evidence="8">
    <location>
        <position position="261"/>
    </location>
    <ligand>
        <name>NAD(+)</name>
        <dbReference type="ChEBI" id="CHEBI:57540"/>
    </ligand>
</feature>
<evidence type="ECO:0000256" key="8">
    <source>
        <dbReference type="PIRSR" id="PIRSR000350-3"/>
    </source>
</evidence>
<dbReference type="InterPro" id="IPR004099">
    <property type="entry name" value="Pyr_nucl-diS_OxRdtase_dimer"/>
</dbReference>
<dbReference type="InterPro" id="IPR001100">
    <property type="entry name" value="Pyr_nuc-diS_OxRdtase"/>
</dbReference>
<dbReference type="EMBL" id="RKQN01000003">
    <property type="protein sequence ID" value="RPE77167.1"/>
    <property type="molecule type" value="Genomic_DNA"/>
</dbReference>
<dbReference type="GO" id="GO:0045454">
    <property type="term" value="P:cell redox homeostasis"/>
    <property type="evidence" value="ECO:0007669"/>
    <property type="project" value="InterPro"/>
</dbReference>
<evidence type="ECO:0000256" key="5">
    <source>
        <dbReference type="ARBA" id="ARBA00023157"/>
    </source>
</evidence>
<comment type="caution">
    <text evidence="13">The sequence shown here is derived from an EMBL/GenBank/DDBJ whole genome shotgun (WGS) entry which is preliminary data.</text>
</comment>
<feature type="active site" description="Proton acceptor" evidence="7">
    <location>
        <position position="436"/>
    </location>
</feature>
<dbReference type="AlphaFoldDB" id="A0A3N4VJE7"/>
<dbReference type="NCBIfam" id="NF004776">
    <property type="entry name" value="PRK06116.1"/>
    <property type="match status" value="1"/>
</dbReference>
<dbReference type="InterPro" id="IPR012999">
    <property type="entry name" value="Pyr_OxRdtase_I_AS"/>
</dbReference>
<dbReference type="InterPro" id="IPR046952">
    <property type="entry name" value="GSHR/TRXR-like"/>
</dbReference>
<feature type="binding site" evidence="8">
    <location>
        <position position="50"/>
    </location>
    <ligand>
        <name>FAD</name>
        <dbReference type="ChEBI" id="CHEBI:57692"/>
    </ligand>
</feature>
<dbReference type="RefSeq" id="WP_123770746.1">
    <property type="nucleotide sequence ID" value="NZ_RKQN01000003.1"/>
</dbReference>
<organism evidence="13 14">
    <name type="scientific">Vulcaniibacterium tengchongense</name>
    <dbReference type="NCBI Taxonomy" id="1273429"/>
    <lineage>
        <taxon>Bacteria</taxon>
        <taxon>Pseudomonadati</taxon>
        <taxon>Pseudomonadota</taxon>
        <taxon>Gammaproteobacteria</taxon>
        <taxon>Lysobacterales</taxon>
        <taxon>Lysobacteraceae</taxon>
        <taxon>Vulcaniibacterium</taxon>
    </lineage>
</organism>
<keyword evidence="4 10" id="KW-0560">Oxidoreductase</keyword>
<evidence type="ECO:0000256" key="1">
    <source>
        <dbReference type="ARBA" id="ARBA00007532"/>
    </source>
</evidence>
<feature type="binding site" evidence="8">
    <location>
        <begin position="138"/>
        <end position="140"/>
    </location>
    <ligand>
        <name>FAD</name>
        <dbReference type="ChEBI" id="CHEBI:57692"/>
    </ligand>
</feature>
<dbReference type="PROSITE" id="PS00076">
    <property type="entry name" value="PYRIDINE_REDOX_1"/>
    <property type="match status" value="1"/>
</dbReference>
<evidence type="ECO:0000313" key="13">
    <source>
        <dbReference type="EMBL" id="RPE77167.1"/>
    </source>
</evidence>
<keyword evidence="5" id="KW-1015">Disulfide bond</keyword>
<accession>A0A3N4VJE7</accession>
<keyword evidence="8" id="KW-0547">Nucleotide-binding</keyword>
<sequence length="447" mass="47989">MQDFDLIVVGGGSGGLAGAFRAAEHGARVALLEPHLLGGTCVNVGCVPKKAMWLAGEIAAKLQLAPALGFPIPRAPLHWAEFILHRQRYIANIQTSYRRRLDEAGIVLTPTRGRLLDARTVECENGARLRASHVLIATGSRPIRPPIPGAELGGVSDDFFQWRAAPERVALVGGGYIGVELAGLLQALGSQVELFVRGEQLLHGFDGELAERLAEDYRQLGVRVHFGRSVAALERTEGGVRVRDAKGGLSERFDAALFATGRRANSEALGLDAVGVEVDGDGRIVVDERNATAAAGVYAVGDVTADPALTPVAIAAARRLMDRLFGGRDAPLDRRHIPTVVFSHPPLGKAGLTEVEARERYGEAVRVYRASFRPMLYALADRPQTSLFKLVCVGDERRVAGIHLLGEAADEILQGFAVALKRGITLDDLRDTVAIHPTSAEEIVLMR</sequence>
<dbReference type="SUPFAM" id="SSF51905">
    <property type="entry name" value="FAD/NAD(P)-binding domain"/>
    <property type="match status" value="1"/>
</dbReference>
<feature type="domain" description="Pyridine nucleotide-disulphide oxidoreductase dimerisation" evidence="11">
    <location>
        <begin position="337"/>
        <end position="446"/>
    </location>
</feature>
<dbReference type="SUPFAM" id="SSF55424">
    <property type="entry name" value="FAD/NAD-linked reductases, dimerisation (C-terminal) domain"/>
    <property type="match status" value="1"/>
</dbReference>
<feature type="binding site" evidence="8">
    <location>
        <position position="302"/>
    </location>
    <ligand>
        <name>FAD</name>
        <dbReference type="ChEBI" id="CHEBI:57692"/>
    </ligand>
</feature>
<keyword evidence="3 8" id="KW-0274">FAD</keyword>
<feature type="binding site" evidence="8">
    <location>
        <position position="113"/>
    </location>
    <ligand>
        <name>FAD</name>
        <dbReference type="ChEBI" id="CHEBI:57692"/>
    </ligand>
</feature>
<dbReference type="GO" id="GO:0005829">
    <property type="term" value="C:cytosol"/>
    <property type="evidence" value="ECO:0007669"/>
    <property type="project" value="TreeGrafter"/>
</dbReference>
<keyword evidence="6 10" id="KW-0676">Redox-active center</keyword>
<dbReference type="GO" id="GO:0006749">
    <property type="term" value="P:glutathione metabolic process"/>
    <property type="evidence" value="ECO:0007669"/>
    <property type="project" value="TreeGrafter"/>
</dbReference>
<evidence type="ECO:0000256" key="10">
    <source>
        <dbReference type="RuleBase" id="RU003691"/>
    </source>
</evidence>
<dbReference type="Gene3D" id="3.30.390.30">
    <property type="match status" value="1"/>
</dbReference>
<protein>
    <submittedName>
        <fullName evidence="13">NADPH-glutathione reductase</fullName>
    </submittedName>
</protein>
<dbReference type="Gene3D" id="3.50.50.60">
    <property type="entry name" value="FAD/NAD(P)-binding domain"/>
    <property type="match status" value="2"/>
</dbReference>
<evidence type="ECO:0000256" key="9">
    <source>
        <dbReference type="PIRSR" id="PIRSR000350-4"/>
    </source>
</evidence>
<gene>
    <name evidence="13" type="ORF">EDC50_2426</name>
</gene>
<dbReference type="PANTHER" id="PTHR42737">
    <property type="entry name" value="GLUTATHIONE REDUCTASE"/>
    <property type="match status" value="1"/>
</dbReference>
<evidence type="ECO:0000256" key="4">
    <source>
        <dbReference type="ARBA" id="ARBA00023002"/>
    </source>
</evidence>
<comment type="cofactor">
    <cofactor evidence="8">
        <name>FAD</name>
        <dbReference type="ChEBI" id="CHEBI:57692"/>
    </cofactor>
    <text evidence="8">Binds 1 FAD per subunit.</text>
</comment>
<dbReference type="OrthoDB" id="9800167at2"/>
<evidence type="ECO:0000256" key="2">
    <source>
        <dbReference type="ARBA" id="ARBA00022630"/>
    </source>
</evidence>
<keyword evidence="8" id="KW-0520">NAD</keyword>
<name>A0A3N4VJE7_9GAMM</name>
<dbReference type="InterPro" id="IPR023753">
    <property type="entry name" value="FAD/NAD-binding_dom"/>
</dbReference>
<dbReference type="PRINTS" id="PR00368">
    <property type="entry name" value="FADPNR"/>
</dbReference>